<dbReference type="Proteomes" id="UP001054945">
    <property type="component" value="Unassembled WGS sequence"/>
</dbReference>
<gene>
    <name evidence="1" type="ORF">CEXT_264361</name>
</gene>
<reference evidence="1 2" key="1">
    <citation type="submission" date="2021-06" db="EMBL/GenBank/DDBJ databases">
        <title>Caerostris extrusa draft genome.</title>
        <authorList>
            <person name="Kono N."/>
            <person name="Arakawa K."/>
        </authorList>
    </citation>
    <scope>NUCLEOTIDE SEQUENCE [LARGE SCALE GENOMIC DNA]</scope>
</reference>
<evidence type="ECO:0000313" key="1">
    <source>
        <dbReference type="EMBL" id="GIX91959.1"/>
    </source>
</evidence>
<accession>A0AAV4P4K1</accession>
<protein>
    <submittedName>
        <fullName evidence="1">Uncharacterized protein</fullName>
    </submittedName>
</protein>
<organism evidence="1 2">
    <name type="scientific">Caerostris extrusa</name>
    <name type="common">Bark spider</name>
    <name type="synonym">Caerostris bankana</name>
    <dbReference type="NCBI Taxonomy" id="172846"/>
    <lineage>
        <taxon>Eukaryota</taxon>
        <taxon>Metazoa</taxon>
        <taxon>Ecdysozoa</taxon>
        <taxon>Arthropoda</taxon>
        <taxon>Chelicerata</taxon>
        <taxon>Arachnida</taxon>
        <taxon>Araneae</taxon>
        <taxon>Araneomorphae</taxon>
        <taxon>Entelegynae</taxon>
        <taxon>Araneoidea</taxon>
        <taxon>Araneidae</taxon>
        <taxon>Caerostris</taxon>
    </lineage>
</organism>
<proteinExistence type="predicted"/>
<comment type="caution">
    <text evidence="1">The sequence shown here is derived from an EMBL/GenBank/DDBJ whole genome shotgun (WGS) entry which is preliminary data.</text>
</comment>
<name>A0AAV4P4K1_CAEEX</name>
<evidence type="ECO:0000313" key="2">
    <source>
        <dbReference type="Proteomes" id="UP001054945"/>
    </source>
</evidence>
<dbReference type="EMBL" id="BPLR01021641">
    <property type="protein sequence ID" value="GIX91959.1"/>
    <property type="molecule type" value="Genomic_DNA"/>
</dbReference>
<sequence>MVAHENRTLNPFKEFITNSTPASALFSGGRVKFEEFTGGRRAPFLEPPPPSLPKCHIQFSDIKAQESPKILNGISSVSGGR</sequence>
<dbReference type="AlphaFoldDB" id="A0AAV4P4K1"/>
<keyword evidence="2" id="KW-1185">Reference proteome</keyword>